<dbReference type="Pfam" id="PF03243">
    <property type="entry name" value="MerB"/>
    <property type="match status" value="1"/>
</dbReference>
<evidence type="ECO:0000313" key="1">
    <source>
        <dbReference type="EMBL" id="PWY93009.1"/>
    </source>
</evidence>
<comment type="caution">
    <text evidence="1">The sequence shown here is derived from an EMBL/GenBank/DDBJ whole genome shotgun (WGS) entry which is preliminary data.</text>
</comment>
<protein>
    <recommendedName>
        <fullName evidence="3">Alkylmercury lyase</fullName>
    </recommendedName>
</protein>
<dbReference type="OrthoDB" id="4810243at2759"/>
<dbReference type="InterPro" id="IPR004927">
    <property type="entry name" value="MerB"/>
</dbReference>
<dbReference type="RefSeq" id="XP_025469770.1">
    <property type="nucleotide sequence ID" value="XM_025611200.1"/>
</dbReference>
<dbReference type="EMBL" id="MSFK01000007">
    <property type="protein sequence ID" value="PWY93009.1"/>
    <property type="molecule type" value="Genomic_DNA"/>
</dbReference>
<dbReference type="SUPFAM" id="SSF160387">
    <property type="entry name" value="NosL/MerB-like"/>
    <property type="match status" value="1"/>
</dbReference>
<organism evidence="1 2">
    <name type="scientific">Aspergillus sclerotioniger CBS 115572</name>
    <dbReference type="NCBI Taxonomy" id="1450535"/>
    <lineage>
        <taxon>Eukaryota</taxon>
        <taxon>Fungi</taxon>
        <taxon>Dikarya</taxon>
        <taxon>Ascomycota</taxon>
        <taxon>Pezizomycotina</taxon>
        <taxon>Eurotiomycetes</taxon>
        <taxon>Eurotiomycetidae</taxon>
        <taxon>Eurotiales</taxon>
        <taxon>Aspergillaceae</taxon>
        <taxon>Aspergillus</taxon>
        <taxon>Aspergillus subgen. Circumdati</taxon>
    </lineage>
</organism>
<dbReference type="AlphaFoldDB" id="A0A317X309"/>
<sequence>MDEKSRQVRHQLFQFYLKECRPPTVMELATLCSLSTTEIQHNLDQLEDLHHIAQYKHDGRSPTPIAMAHPFSHLPTTFVVTQGPRRWWANCIWCALGLAAMLSPLETTIMTRSGSIGQELQLTIKNDNMTCTGHKDEQLNPHDCHAHFSIPPGKWWKDVRFACGTIQIFATKEEALEWPRKYGFYSGEIMTLETLWALSKAWYHDKHTYEYGRKTEEEVEGLFNELGMTSEFWKTR</sequence>
<accession>A0A317X309</accession>
<dbReference type="Proteomes" id="UP000246702">
    <property type="component" value="Unassembled WGS sequence"/>
</dbReference>
<reference evidence="1 2" key="1">
    <citation type="submission" date="2016-12" db="EMBL/GenBank/DDBJ databases">
        <title>The genomes of Aspergillus section Nigri reveals drivers in fungal speciation.</title>
        <authorList>
            <consortium name="DOE Joint Genome Institute"/>
            <person name="Vesth T.C."/>
            <person name="Nybo J."/>
            <person name="Theobald S."/>
            <person name="Brandl J."/>
            <person name="Frisvad J.C."/>
            <person name="Nielsen K.F."/>
            <person name="Lyhne E.K."/>
            <person name="Kogle M.E."/>
            <person name="Kuo A."/>
            <person name="Riley R."/>
            <person name="Clum A."/>
            <person name="Nolan M."/>
            <person name="Lipzen A."/>
            <person name="Salamov A."/>
            <person name="Henrissat B."/>
            <person name="Wiebenga A."/>
            <person name="De Vries R.P."/>
            <person name="Grigoriev I.V."/>
            <person name="Mortensen U.H."/>
            <person name="Andersen M.R."/>
            <person name="Baker S.E."/>
        </authorList>
    </citation>
    <scope>NUCLEOTIDE SEQUENCE [LARGE SCALE GENOMIC DNA]</scope>
    <source>
        <strain evidence="1 2">CBS 115572</strain>
    </source>
</reference>
<evidence type="ECO:0000313" key="2">
    <source>
        <dbReference type="Proteomes" id="UP000246702"/>
    </source>
</evidence>
<dbReference type="GeneID" id="37113343"/>
<name>A0A317X309_9EURO</name>
<gene>
    <name evidence="1" type="ORF">BO94DRAFT_532821</name>
</gene>
<dbReference type="GO" id="GO:0018836">
    <property type="term" value="F:alkylmercury lyase activity"/>
    <property type="evidence" value="ECO:0007669"/>
    <property type="project" value="InterPro"/>
</dbReference>
<dbReference type="Gene3D" id="3.30.450.410">
    <property type="match status" value="1"/>
</dbReference>
<keyword evidence="2" id="KW-1185">Reference proteome</keyword>
<evidence type="ECO:0008006" key="3">
    <source>
        <dbReference type="Google" id="ProtNLM"/>
    </source>
</evidence>
<dbReference type="InterPro" id="IPR053717">
    <property type="entry name" value="MerB_lyase_sf"/>
</dbReference>
<proteinExistence type="predicted"/>